<evidence type="ECO:0000313" key="2">
    <source>
        <dbReference type="Proteomes" id="UP000828390"/>
    </source>
</evidence>
<comment type="caution">
    <text evidence="1">The sequence shown here is derived from an EMBL/GenBank/DDBJ whole genome shotgun (WGS) entry which is preliminary data.</text>
</comment>
<dbReference type="PANTHER" id="PTHR35668">
    <property type="entry name" value="PROTEIN SHORTAGE IN CHIASMATA 1 ORTHOLOG"/>
    <property type="match status" value="1"/>
</dbReference>
<name>A0A9D3Y922_DREPO</name>
<dbReference type="InterPro" id="IPR039991">
    <property type="entry name" value="SHOC1"/>
</dbReference>
<dbReference type="GO" id="GO:0000794">
    <property type="term" value="C:condensed nuclear chromosome"/>
    <property type="evidence" value="ECO:0007669"/>
    <property type="project" value="InterPro"/>
</dbReference>
<dbReference type="Proteomes" id="UP000828390">
    <property type="component" value="Unassembled WGS sequence"/>
</dbReference>
<evidence type="ECO:0000313" key="1">
    <source>
        <dbReference type="EMBL" id="KAH3696133.1"/>
    </source>
</evidence>
<dbReference type="PANTHER" id="PTHR35668:SF1">
    <property type="entry name" value="PROTEIN SHORTAGE IN CHIASMATA 1 ORTHOLOG"/>
    <property type="match status" value="1"/>
</dbReference>
<gene>
    <name evidence="1" type="ORF">DPMN_083596</name>
</gene>
<reference evidence="1" key="2">
    <citation type="submission" date="2020-11" db="EMBL/GenBank/DDBJ databases">
        <authorList>
            <person name="McCartney M.A."/>
            <person name="Auch B."/>
            <person name="Kono T."/>
            <person name="Mallez S."/>
            <person name="Becker A."/>
            <person name="Gohl D.M."/>
            <person name="Silverstein K.A.T."/>
            <person name="Koren S."/>
            <person name="Bechman K.B."/>
            <person name="Herman A."/>
            <person name="Abrahante J.E."/>
            <person name="Garbe J."/>
        </authorList>
    </citation>
    <scope>NUCLEOTIDE SEQUENCE</scope>
    <source>
        <strain evidence="1">Duluth1</strain>
        <tissue evidence="1">Whole animal</tissue>
    </source>
</reference>
<dbReference type="GO" id="GO:0016887">
    <property type="term" value="F:ATP hydrolysis activity"/>
    <property type="evidence" value="ECO:0007669"/>
    <property type="project" value="InterPro"/>
</dbReference>
<accession>A0A9D3Y922</accession>
<protein>
    <submittedName>
        <fullName evidence="1">Uncharacterized protein</fullName>
    </submittedName>
</protein>
<reference evidence="1" key="1">
    <citation type="journal article" date="2019" name="bioRxiv">
        <title>The Genome of the Zebra Mussel, Dreissena polymorpha: A Resource for Invasive Species Research.</title>
        <authorList>
            <person name="McCartney M.A."/>
            <person name="Auch B."/>
            <person name="Kono T."/>
            <person name="Mallez S."/>
            <person name="Zhang Y."/>
            <person name="Obille A."/>
            <person name="Becker A."/>
            <person name="Abrahante J.E."/>
            <person name="Garbe J."/>
            <person name="Badalamenti J.P."/>
            <person name="Herman A."/>
            <person name="Mangelson H."/>
            <person name="Liachko I."/>
            <person name="Sullivan S."/>
            <person name="Sone E.D."/>
            <person name="Koren S."/>
            <person name="Silverstein K.A.T."/>
            <person name="Beckman K.B."/>
            <person name="Gohl D.M."/>
        </authorList>
    </citation>
    <scope>NUCLEOTIDE SEQUENCE</scope>
    <source>
        <strain evidence="1">Duluth1</strain>
        <tissue evidence="1">Whole animal</tissue>
    </source>
</reference>
<proteinExistence type="predicted"/>
<dbReference type="GO" id="GO:0003697">
    <property type="term" value="F:single-stranded DNA binding"/>
    <property type="evidence" value="ECO:0007669"/>
    <property type="project" value="TreeGrafter"/>
</dbReference>
<organism evidence="1 2">
    <name type="scientific">Dreissena polymorpha</name>
    <name type="common">Zebra mussel</name>
    <name type="synonym">Mytilus polymorpha</name>
    <dbReference type="NCBI Taxonomy" id="45954"/>
    <lineage>
        <taxon>Eukaryota</taxon>
        <taxon>Metazoa</taxon>
        <taxon>Spiralia</taxon>
        <taxon>Lophotrochozoa</taxon>
        <taxon>Mollusca</taxon>
        <taxon>Bivalvia</taxon>
        <taxon>Autobranchia</taxon>
        <taxon>Heteroconchia</taxon>
        <taxon>Euheterodonta</taxon>
        <taxon>Imparidentia</taxon>
        <taxon>Neoheterodontei</taxon>
        <taxon>Myida</taxon>
        <taxon>Dreissenoidea</taxon>
        <taxon>Dreissenidae</taxon>
        <taxon>Dreissena</taxon>
    </lineage>
</organism>
<dbReference type="EMBL" id="JAIWYP010000016">
    <property type="protein sequence ID" value="KAH3696133.1"/>
    <property type="molecule type" value="Genomic_DNA"/>
</dbReference>
<feature type="non-terminal residue" evidence="1">
    <location>
        <position position="796"/>
    </location>
</feature>
<sequence>MVIFFNINYLEQTIAARQNLLAKCLLTVPSHLNNIEPYIHRGSLPDDKYRFPWKRGRADEDFLLEQSTRHFKDICLLQTSAHTSGLFIEPYTDTRQADNNTVDTGTRNWSEGVNFNLDCDLIPSSNPSSGLDFDFTPDDFFTDKAQFEEFFVKEDLQQFDSNKDGWKLEESVQLLHVGTNLLCHRPTLGALMARLPTEEMEDPLEDATHINKDEKQYLTGEEDGNATLQSKQHYGATIFDESFHMEPIENDHTLEVPITADSCVPCSAKLREMQAMELANLTENIPLEQDKDDVRDILATAYGTQTLLRECGFPVPLSLAREPNTSITFLDVNEIILTEKDKFIEAAVLDTPQQSPEVKQKLSLSVPDRQAMAVDNAQSLFLTREEWIVLKQSLRQNEMYYDNVQASVLPEPKIAADYPITTIRCLQRTRALCLPQPASTGQLELRLSWDIVSYTCMVANPCRHLAVMRTKAEDVERPPLAEVEAIQKYDYLHMLDWQDAIISTRSCIELKQSTVENTKNGKGIMDLARLKSTIGKQSSHSNIDATDPISWFMALRSKQSTTIGDKCPKNQQIARTGVRFPEINSKTVTSDGLNYPVKIKANFEQNTRIKHHTVKIQLSDELLVIIHLLRSQAASFMENLQQLKVLQTGSRFDTINPGQTRLLLKQREKYLTENTVDVNTDDIFKNVLTYMASMYEKYQGVVSGDLGNVRQHIFKIKAQFSENKISHPKISAVCKEIETWLKKKQAKSRDKEQKMLILVKREMPTLLHCLQNALGLGKLISPGILSSPLSEDVIDA</sequence>
<dbReference type="GO" id="GO:0000712">
    <property type="term" value="P:resolution of meiotic recombination intermediates"/>
    <property type="evidence" value="ECO:0007669"/>
    <property type="project" value="InterPro"/>
</dbReference>
<keyword evidence="2" id="KW-1185">Reference proteome</keyword>
<dbReference type="AlphaFoldDB" id="A0A9D3Y922"/>